<feature type="compositionally biased region" description="Basic and acidic residues" evidence="1">
    <location>
        <begin position="78"/>
        <end position="110"/>
    </location>
</feature>
<feature type="region of interest" description="Disordered" evidence="1">
    <location>
        <begin position="1"/>
        <end position="125"/>
    </location>
</feature>
<name>A0A854Q488_CRYNE</name>
<comment type="caution">
    <text evidence="2">The sequence shown here is derived from an EMBL/GenBank/DDBJ whole genome shotgun (WGS) entry which is preliminary data.</text>
</comment>
<reference evidence="2 3" key="1">
    <citation type="submission" date="2017-06" db="EMBL/GenBank/DDBJ databases">
        <title>Global population genomics of the pathogenic fungus Cryptococcus neoformans var. grubii.</title>
        <authorList>
            <person name="Cuomo C."/>
            <person name="Litvintseva A."/>
            <person name="Chen Y."/>
            <person name="Young S."/>
            <person name="Zeng Q."/>
            <person name="Chapman S."/>
            <person name="Gujja S."/>
            <person name="Saif S."/>
            <person name="Birren B."/>
        </authorList>
    </citation>
    <scope>NUCLEOTIDE SEQUENCE [LARGE SCALE GENOMIC DNA]</scope>
    <source>
        <strain evidence="2 3">Tu259-1</strain>
    </source>
</reference>
<evidence type="ECO:0000256" key="1">
    <source>
        <dbReference type="SAM" id="MobiDB-lite"/>
    </source>
</evidence>
<dbReference type="Proteomes" id="UP000199727">
    <property type="component" value="Unassembled WGS sequence"/>
</dbReference>
<dbReference type="EMBL" id="AMKT01000115">
    <property type="protein sequence ID" value="OXG09898.1"/>
    <property type="molecule type" value="Genomic_DNA"/>
</dbReference>
<dbReference type="AlphaFoldDB" id="A0A854Q488"/>
<evidence type="ECO:0000313" key="3">
    <source>
        <dbReference type="Proteomes" id="UP000199727"/>
    </source>
</evidence>
<accession>A0A854Q488</accession>
<dbReference type="OrthoDB" id="2574658at2759"/>
<protein>
    <submittedName>
        <fullName evidence="2">Uncharacterized protein</fullName>
    </submittedName>
</protein>
<organism evidence="2 3">
    <name type="scientific">Cryptococcus neoformans Tu259-1</name>
    <dbReference type="NCBI Taxonomy" id="1230072"/>
    <lineage>
        <taxon>Eukaryota</taxon>
        <taxon>Fungi</taxon>
        <taxon>Dikarya</taxon>
        <taxon>Basidiomycota</taxon>
        <taxon>Agaricomycotina</taxon>
        <taxon>Tremellomycetes</taxon>
        <taxon>Tremellales</taxon>
        <taxon>Cryptococcaceae</taxon>
        <taxon>Cryptococcus</taxon>
        <taxon>Cryptococcus neoformans species complex</taxon>
    </lineage>
</organism>
<proteinExistence type="predicted"/>
<gene>
    <name evidence="2" type="ORF">C361_07082</name>
</gene>
<feature type="compositionally biased region" description="Polar residues" evidence="1">
    <location>
        <begin position="150"/>
        <end position="163"/>
    </location>
</feature>
<evidence type="ECO:0000313" key="2">
    <source>
        <dbReference type="EMBL" id="OXG09898.1"/>
    </source>
</evidence>
<sequence>MPTPGTTGAHSAALTAHPLADIDPLQPSPPRISISPYPPHAHDSAPLLRPARASEDSQSLTSSTRTKPRSPPTTPSLHHGDDGRASPLIKKDKVAADHARDRDRTGKQRAEVAVARDNAAVAQNKKAKEKAALAKWREWAVEHSVHAPSPNASPLRSGRSSPHGQKVPLIALNTFALRTHQPLDDLQRTHSLRNSHFLYHPSDTEGSTSSPVTSLNVASLNVTASPMPSSRFDPLENEVYNTDSVLALRGVELAVDEGILERTKRVQTALPRYASNRPRLCETPNPFAGISHRLGSRRVRPIALELIQALGHLVDAVWLSAYPDRPCPWIIGFDETPIQSSTKRLVMAYQTADAYPSGVGWKSPMITAVQEGKRTGYVPTTIADNYIQFCENEVAYAIGDVDQVVGVRKGAGYIFGRALGAGEYGAPVRTNVLGVNGEGGGMARLLNDLEEAIWGDAPPRVTDLAYELPDDFDPYAIPDESELIIAAAAAGGGSSGHHTGHSSSLADFFGGEANANGYSILPSRRESSQETGDTYDSLPDFDIAPSLSDVTRISTPVETAKNKISGGILPGIENIRGAEGMTLEELGRKRHQEWLADRAATWE</sequence>
<feature type="region of interest" description="Disordered" evidence="1">
    <location>
        <begin position="144"/>
        <end position="164"/>
    </location>
</feature>